<dbReference type="OrthoDB" id="9773332at2"/>
<reference evidence="4" key="2">
    <citation type="submission" date="2015-11" db="EMBL/GenBank/DDBJ databases">
        <authorList>
            <person name="Anvar S.Y."/>
        </authorList>
    </citation>
    <scope>NUCLEOTIDE SEQUENCE [LARGE SCALE GENOMIC DNA]</scope>
</reference>
<reference evidence="2 3" key="1">
    <citation type="journal article" date="2014" name="Genome Announc.">
        <title>Draft genome sequences of eight enterohepatic helicobacter species isolated from both laboratory and wild rodents.</title>
        <authorList>
            <person name="Sheh A."/>
            <person name="Shen Z."/>
            <person name="Fox J.G."/>
        </authorList>
    </citation>
    <scope>NUCLEOTIDE SEQUENCE [LARGE SCALE GENOMIC DNA]</scope>
    <source>
        <strain evidence="2 3">MIT 98-6810</strain>
    </source>
</reference>
<evidence type="ECO:0000313" key="3">
    <source>
        <dbReference type="Proteomes" id="UP000029925"/>
    </source>
</evidence>
<dbReference type="KEGG" id="hty:BN2458_PEG1959"/>
<keyword evidence="3" id="KW-1185">Reference proteome</keyword>
<dbReference type="Proteomes" id="UP000064525">
    <property type="component" value="Chromosome I"/>
</dbReference>
<dbReference type="Proteomes" id="UP000029925">
    <property type="component" value="Unassembled WGS sequence"/>
</dbReference>
<gene>
    <name evidence="1" type="ORF">BN2458_PEG1959</name>
    <name evidence="2" type="ORF">LS75_003555</name>
</gene>
<accession>A0A0S4PY69</accession>
<name>A0A0S4PY69_9HELI</name>
<dbReference type="EMBL" id="JRPF02000003">
    <property type="protein sequence ID" value="TLD78843.1"/>
    <property type="molecule type" value="Genomic_DNA"/>
</dbReference>
<dbReference type="InterPro" id="IPR014127">
    <property type="entry name" value="CHP02757"/>
</dbReference>
<proteinExistence type="predicted"/>
<dbReference type="NCBIfam" id="TIGR02757">
    <property type="entry name" value="TIGR02757 family protein"/>
    <property type="match status" value="1"/>
</dbReference>
<dbReference type="GeneID" id="78152073"/>
<sequence>MQKLKNTLDECYTRHNTECELNEDKPDPLLVVKSFESSSIVAEIALICALLSYGNASLIVKMLQSLDFSLLESKDKIRQSDKESFPYYRFQTRTDIKHLFLIIATMLEKQSLKAHFINAFKNPPTNLTHWRQSKNFYHARMLYSISSCINLFHHYANKLNIPISSGLSFALGTSCSEILKIKGNPPSGTGAFKRWNMLLRWLVRKDKVDMGLWQDSLSPRYLILPLDTHTFKLCKRLNIIDSKQYNLKSALQATDNLALLDENDPVKYDFALYRLGQSGEYKHILS</sequence>
<dbReference type="RefSeq" id="WP_052082244.1">
    <property type="nucleotide sequence ID" value="NZ_CAMTKE010000002.1"/>
</dbReference>
<dbReference type="PATRIC" id="fig|76936.10.peg.1907"/>
<evidence type="ECO:0000313" key="4">
    <source>
        <dbReference type="Proteomes" id="UP000064525"/>
    </source>
</evidence>
<protein>
    <submittedName>
        <fullName evidence="2">TIGR02757 family protein</fullName>
    </submittedName>
</protein>
<dbReference type="EMBL" id="LN907858">
    <property type="protein sequence ID" value="CUU40842.1"/>
    <property type="molecule type" value="Genomic_DNA"/>
</dbReference>
<dbReference type="STRING" id="76936.BN2458_PEG1959"/>
<dbReference type="Pfam" id="PF09674">
    <property type="entry name" value="DUF2400"/>
    <property type="match status" value="1"/>
</dbReference>
<evidence type="ECO:0000313" key="2">
    <source>
        <dbReference type="EMBL" id="TLD78843.1"/>
    </source>
</evidence>
<organism evidence="1 4">
    <name type="scientific">Helicobacter typhlonius</name>
    <dbReference type="NCBI Taxonomy" id="76936"/>
    <lineage>
        <taxon>Bacteria</taxon>
        <taxon>Pseudomonadati</taxon>
        <taxon>Campylobacterota</taxon>
        <taxon>Epsilonproteobacteria</taxon>
        <taxon>Campylobacterales</taxon>
        <taxon>Helicobacteraceae</taxon>
        <taxon>Helicobacter</taxon>
    </lineage>
</organism>
<dbReference type="AlphaFoldDB" id="A0A0S4PY69"/>
<evidence type="ECO:0000313" key="1">
    <source>
        <dbReference type="EMBL" id="CUU40842.1"/>
    </source>
</evidence>
<reference evidence="1" key="3">
    <citation type="submission" date="2015-11" db="EMBL/GenBank/DDBJ databases">
        <authorList>
            <person name="Zhang Y."/>
            <person name="Guo Z."/>
        </authorList>
    </citation>
    <scope>NUCLEOTIDE SEQUENCE</scope>
    <source>
        <strain evidence="1">1</strain>
    </source>
</reference>